<keyword evidence="2" id="KW-1185">Reference proteome</keyword>
<dbReference type="SUPFAM" id="SSF51161">
    <property type="entry name" value="Trimeric LpxA-like enzymes"/>
    <property type="match status" value="1"/>
</dbReference>
<dbReference type="InterPro" id="IPR050179">
    <property type="entry name" value="Trans_hexapeptide_repeat"/>
</dbReference>
<dbReference type="Gene3D" id="2.160.10.10">
    <property type="entry name" value="Hexapeptide repeat proteins"/>
    <property type="match status" value="1"/>
</dbReference>
<dbReference type="RefSeq" id="WP_186887553.1">
    <property type="nucleotide sequence ID" value="NZ_JACONZ010000002.1"/>
</dbReference>
<name>A0A923I8Q8_9FIRM</name>
<proteinExistence type="predicted"/>
<reference evidence="1" key="1">
    <citation type="submission" date="2020-08" db="EMBL/GenBank/DDBJ databases">
        <title>Genome public.</title>
        <authorList>
            <person name="Liu C."/>
            <person name="Sun Q."/>
        </authorList>
    </citation>
    <scope>NUCLEOTIDE SEQUENCE</scope>
    <source>
        <strain evidence="1">BX8</strain>
    </source>
</reference>
<dbReference type="AlphaFoldDB" id="A0A923I8Q8"/>
<dbReference type="Proteomes" id="UP000659630">
    <property type="component" value="Unassembled WGS sequence"/>
</dbReference>
<gene>
    <name evidence="1" type="ORF">H8S23_06685</name>
</gene>
<accession>A0A923I8Q8</accession>
<dbReference type="Pfam" id="PF14602">
    <property type="entry name" value="Hexapep_2"/>
    <property type="match status" value="1"/>
</dbReference>
<dbReference type="CDD" id="cd03358">
    <property type="entry name" value="LbH_WxcM_N_like"/>
    <property type="match status" value="1"/>
</dbReference>
<dbReference type="PANTHER" id="PTHR43300">
    <property type="entry name" value="ACETYLTRANSFERASE"/>
    <property type="match status" value="1"/>
</dbReference>
<dbReference type="InterPro" id="IPR011004">
    <property type="entry name" value="Trimer_LpxA-like_sf"/>
</dbReference>
<evidence type="ECO:0000313" key="2">
    <source>
        <dbReference type="Proteomes" id="UP000659630"/>
    </source>
</evidence>
<protein>
    <submittedName>
        <fullName evidence="1">N-acetyltransferase</fullName>
    </submittedName>
</protein>
<dbReference type="PANTHER" id="PTHR43300:SF4">
    <property type="entry name" value="ACYL-[ACYL-CARRIER-PROTEIN]--UDP-N-ACETYLGLUCOSAMINE O-ACYLTRANSFERASE"/>
    <property type="match status" value="1"/>
</dbReference>
<comment type="caution">
    <text evidence="1">The sequence shown here is derived from an EMBL/GenBank/DDBJ whole genome shotgun (WGS) entry which is preliminary data.</text>
</comment>
<dbReference type="EMBL" id="JACONZ010000002">
    <property type="protein sequence ID" value="MBC5581189.1"/>
    <property type="molecule type" value="Genomic_DNA"/>
</dbReference>
<dbReference type="InterPro" id="IPR001451">
    <property type="entry name" value="Hexapep"/>
</dbReference>
<sequence>MEDYYVHPTSIVDAGASIGRGTKIWHFCHIQSGAKIGDGCSFGQNINVANNVVIGNGVKVQNNVSLYEGVELEDYVFCGPSMVFTNDLTPRARYPKGHMGYKKTLVRHDATIGANATVVCGHTLGEFCTIAAGAVVTKDVLPHALMAGVPARQIGWVCKCGQVLDKNLHCPDCGTQYLFVDEKAGICKCGGGE</sequence>
<organism evidence="1 2">
    <name type="scientific">Anaerofilum hominis</name>
    <dbReference type="NCBI Taxonomy" id="2763016"/>
    <lineage>
        <taxon>Bacteria</taxon>
        <taxon>Bacillati</taxon>
        <taxon>Bacillota</taxon>
        <taxon>Clostridia</taxon>
        <taxon>Eubacteriales</taxon>
        <taxon>Oscillospiraceae</taxon>
        <taxon>Anaerofilum</taxon>
    </lineage>
</organism>
<dbReference type="Pfam" id="PF00132">
    <property type="entry name" value="Hexapep"/>
    <property type="match status" value="1"/>
</dbReference>
<evidence type="ECO:0000313" key="1">
    <source>
        <dbReference type="EMBL" id="MBC5581189.1"/>
    </source>
</evidence>